<evidence type="ECO:0000313" key="3">
    <source>
        <dbReference type="Proteomes" id="UP000076321"/>
    </source>
</evidence>
<dbReference type="EMBL" id="LQCI01000009">
    <property type="protein sequence ID" value="KZB85990.1"/>
    <property type="molecule type" value="Genomic_DNA"/>
</dbReference>
<proteinExistence type="predicted"/>
<dbReference type="RefSeq" id="WP_061987400.1">
    <property type="nucleotide sequence ID" value="NZ_FOPQ01000006.1"/>
</dbReference>
<dbReference type="EMBL" id="LOBU02000019">
    <property type="protein sequence ID" value="OKA04880.1"/>
    <property type="molecule type" value="Genomic_DNA"/>
</dbReference>
<organism evidence="1 3">
    <name type="scientific">Amycolatopsis regifaucium</name>
    <dbReference type="NCBI Taxonomy" id="546365"/>
    <lineage>
        <taxon>Bacteria</taxon>
        <taxon>Bacillati</taxon>
        <taxon>Actinomycetota</taxon>
        <taxon>Actinomycetes</taxon>
        <taxon>Pseudonocardiales</taxon>
        <taxon>Pseudonocardiaceae</taxon>
        <taxon>Amycolatopsis</taxon>
    </lineage>
</organism>
<evidence type="ECO:0000313" key="2">
    <source>
        <dbReference type="EMBL" id="OKA04880.1"/>
    </source>
</evidence>
<gene>
    <name evidence="2" type="ORF">ATP06_0227760</name>
    <name evidence="1" type="ORF">AVL48_27705</name>
</gene>
<dbReference type="AlphaFoldDB" id="A0A154MPH8"/>
<evidence type="ECO:0000313" key="1">
    <source>
        <dbReference type="EMBL" id="KZB85990.1"/>
    </source>
</evidence>
<dbReference type="Proteomes" id="UP000076321">
    <property type="component" value="Unassembled WGS sequence"/>
</dbReference>
<sequence length="130" mass="14061">MLSPAPWGSSASTAGGHPTLHWSAIYAKPVRTTESRIIRPCRRCAAKHGITTPVSILRRVDQPTCRRHGTWLIDFPNAAPFSAAEAREVAGLKTSRDAAARKLLNLDKLRERPPAGLVNLGIPIVSGHRG</sequence>
<dbReference type="Proteomes" id="UP000186883">
    <property type="component" value="Unassembled WGS sequence"/>
</dbReference>
<comment type="caution">
    <text evidence="1">The sequence shown here is derived from an EMBL/GenBank/DDBJ whole genome shotgun (WGS) entry which is preliminary data.</text>
</comment>
<reference evidence="1 3" key="1">
    <citation type="submission" date="2015-12" db="EMBL/GenBank/DDBJ databases">
        <title>Amycolatopsis regifaucium genome sequencing and assembly.</title>
        <authorList>
            <person name="Mayilraj S."/>
        </authorList>
    </citation>
    <scope>NUCLEOTIDE SEQUENCE [LARGE SCALE GENOMIC DNA]</scope>
    <source>
        <strain evidence="1 3">GY080</strain>
    </source>
</reference>
<name>A0A154MPH8_9PSEU</name>
<keyword evidence="4" id="KW-1185">Reference proteome</keyword>
<accession>A0A154MPH8</accession>
<reference evidence="2 4" key="2">
    <citation type="submission" date="2016-11" db="EMBL/GenBank/DDBJ databases">
        <title>Genome sequencing of Amycolatopsis regifaucium.</title>
        <authorList>
            <person name="Mayilraj S."/>
            <person name="Kaur N."/>
        </authorList>
    </citation>
    <scope>NUCLEOTIDE SEQUENCE [LARGE SCALE GENOMIC DNA]</scope>
    <source>
        <strain evidence="2 4">GY080</strain>
    </source>
</reference>
<evidence type="ECO:0000313" key="4">
    <source>
        <dbReference type="Proteomes" id="UP000186883"/>
    </source>
</evidence>
<protein>
    <submittedName>
        <fullName evidence="1">Uncharacterized protein</fullName>
    </submittedName>
</protein>